<dbReference type="CDD" id="cd11363">
    <property type="entry name" value="RNase_PH_PNPase_1"/>
    <property type="match status" value="1"/>
</dbReference>
<dbReference type="Gene3D" id="3.30.1370.10">
    <property type="entry name" value="K Homology domain, type 1"/>
    <property type="match status" value="1"/>
</dbReference>
<dbReference type="GO" id="GO:0003723">
    <property type="term" value="F:RNA binding"/>
    <property type="evidence" value="ECO:0007669"/>
    <property type="project" value="UniProtKB-UniRule"/>
</dbReference>
<dbReference type="Pfam" id="PF03725">
    <property type="entry name" value="RNase_PH_C"/>
    <property type="match status" value="2"/>
</dbReference>
<keyword evidence="3 9" id="KW-0963">Cytoplasm</keyword>
<evidence type="ECO:0000256" key="3">
    <source>
        <dbReference type="ARBA" id="ARBA00022490"/>
    </source>
</evidence>
<dbReference type="Proteomes" id="UP000069771">
    <property type="component" value="Chromosome"/>
</dbReference>
<dbReference type="PROSITE" id="PS50126">
    <property type="entry name" value="S1"/>
    <property type="match status" value="1"/>
</dbReference>
<evidence type="ECO:0000256" key="4">
    <source>
        <dbReference type="ARBA" id="ARBA00022679"/>
    </source>
</evidence>
<dbReference type="SUPFAM" id="SSF55666">
    <property type="entry name" value="Ribonuclease PH domain 2-like"/>
    <property type="match status" value="2"/>
</dbReference>
<dbReference type="InterPro" id="IPR012162">
    <property type="entry name" value="PNPase"/>
</dbReference>
<dbReference type="SMART" id="SM00322">
    <property type="entry name" value="KH"/>
    <property type="match status" value="1"/>
</dbReference>
<comment type="catalytic activity">
    <reaction evidence="9">
        <text>RNA(n+1) + phosphate = RNA(n) + a ribonucleoside 5'-diphosphate</text>
        <dbReference type="Rhea" id="RHEA:22096"/>
        <dbReference type="Rhea" id="RHEA-COMP:14527"/>
        <dbReference type="Rhea" id="RHEA-COMP:17342"/>
        <dbReference type="ChEBI" id="CHEBI:43474"/>
        <dbReference type="ChEBI" id="CHEBI:57930"/>
        <dbReference type="ChEBI" id="CHEBI:140395"/>
        <dbReference type="EC" id="2.7.7.8"/>
    </reaction>
</comment>
<dbReference type="EMBL" id="CP011391">
    <property type="protein sequence ID" value="AMK54210.1"/>
    <property type="molecule type" value="Genomic_DNA"/>
</dbReference>
<dbReference type="HAMAP" id="MF_01595">
    <property type="entry name" value="PNPase"/>
    <property type="match status" value="1"/>
</dbReference>
<dbReference type="InterPro" id="IPR004087">
    <property type="entry name" value="KH_dom"/>
</dbReference>
<dbReference type="InterPro" id="IPR001247">
    <property type="entry name" value="ExoRNase_PH_dom1"/>
</dbReference>
<dbReference type="RefSeq" id="WP_082743252.1">
    <property type="nucleotide sequence ID" value="NZ_CAJTBG010000020.1"/>
</dbReference>
<name>A0A140DU83_9FIRM</name>
<comment type="function">
    <text evidence="9">Involved in mRNA degradation. Catalyzes the phosphorolysis of single-stranded polyribonucleotides processively in the 3'- to 5'-direction.</text>
</comment>
<evidence type="ECO:0000313" key="12">
    <source>
        <dbReference type="EMBL" id="AMK54210.1"/>
    </source>
</evidence>
<dbReference type="InterPro" id="IPR012340">
    <property type="entry name" value="NA-bd_OB-fold"/>
</dbReference>
<keyword evidence="13" id="KW-1185">Reference proteome</keyword>
<evidence type="ECO:0000256" key="8">
    <source>
        <dbReference type="ARBA" id="ARBA00022884"/>
    </source>
</evidence>
<dbReference type="PROSITE" id="PS50084">
    <property type="entry name" value="KH_TYPE_1"/>
    <property type="match status" value="1"/>
</dbReference>
<dbReference type="EC" id="2.7.7.8" evidence="9"/>
<organism evidence="12 13">
    <name type="scientific">Faecalibaculum rodentium</name>
    <dbReference type="NCBI Taxonomy" id="1702221"/>
    <lineage>
        <taxon>Bacteria</taxon>
        <taxon>Bacillati</taxon>
        <taxon>Bacillota</taxon>
        <taxon>Erysipelotrichia</taxon>
        <taxon>Erysipelotrichales</taxon>
        <taxon>Erysipelotrichaceae</taxon>
        <taxon>Faecalibaculum</taxon>
    </lineage>
</organism>
<evidence type="ECO:0000313" key="13">
    <source>
        <dbReference type="Proteomes" id="UP000069771"/>
    </source>
</evidence>
<feature type="domain" description="S1 motif" evidence="11">
    <location>
        <begin position="630"/>
        <end position="698"/>
    </location>
</feature>
<dbReference type="GO" id="GO:0000287">
    <property type="term" value="F:magnesium ion binding"/>
    <property type="evidence" value="ECO:0007669"/>
    <property type="project" value="UniProtKB-UniRule"/>
</dbReference>
<dbReference type="InterPro" id="IPR036612">
    <property type="entry name" value="KH_dom_type_1_sf"/>
</dbReference>
<dbReference type="Gene3D" id="2.40.50.140">
    <property type="entry name" value="Nucleic acid-binding proteins"/>
    <property type="match status" value="1"/>
</dbReference>
<dbReference type="OrthoDB" id="9804305at2"/>
<evidence type="ECO:0000256" key="1">
    <source>
        <dbReference type="ARBA" id="ARBA00004496"/>
    </source>
</evidence>
<dbReference type="Pfam" id="PF03726">
    <property type="entry name" value="PNPase"/>
    <property type="match status" value="1"/>
</dbReference>
<dbReference type="NCBIfam" id="NF008805">
    <property type="entry name" value="PRK11824.1"/>
    <property type="match status" value="1"/>
</dbReference>
<dbReference type="InterPro" id="IPR036345">
    <property type="entry name" value="ExoRNase_PH_dom2_sf"/>
</dbReference>
<dbReference type="GO" id="GO:0000175">
    <property type="term" value="F:3'-5'-RNA exonuclease activity"/>
    <property type="evidence" value="ECO:0007669"/>
    <property type="project" value="TreeGrafter"/>
</dbReference>
<keyword evidence="8 9" id="KW-0694">RNA-binding</keyword>
<feature type="binding site" evidence="9">
    <location>
        <position position="499"/>
    </location>
    <ligand>
        <name>Mg(2+)</name>
        <dbReference type="ChEBI" id="CHEBI:18420"/>
    </ligand>
</feature>
<dbReference type="SUPFAM" id="SSF46915">
    <property type="entry name" value="Polynucleotide phosphorylase/guanosine pentaphosphate synthase (PNPase/GPSI), domain 3"/>
    <property type="match status" value="1"/>
</dbReference>
<dbReference type="InterPro" id="IPR027408">
    <property type="entry name" value="PNPase/RNase_PH_dom_sf"/>
</dbReference>
<evidence type="ECO:0000259" key="11">
    <source>
        <dbReference type="PROSITE" id="PS50126"/>
    </source>
</evidence>
<accession>A0A140DU83</accession>
<dbReference type="GO" id="GO:0005829">
    <property type="term" value="C:cytosol"/>
    <property type="evidence" value="ECO:0007669"/>
    <property type="project" value="UniProtKB-ARBA"/>
</dbReference>
<dbReference type="AlphaFoldDB" id="A0A140DU83"/>
<dbReference type="Gene3D" id="3.30.230.70">
    <property type="entry name" value="GHMP Kinase, N-terminal domain"/>
    <property type="match status" value="2"/>
</dbReference>
<evidence type="ECO:0000256" key="2">
    <source>
        <dbReference type="ARBA" id="ARBA00007404"/>
    </source>
</evidence>
<evidence type="ECO:0000256" key="6">
    <source>
        <dbReference type="ARBA" id="ARBA00022723"/>
    </source>
</evidence>
<dbReference type="STRING" id="1702221.AALO17_10760"/>
<dbReference type="PANTHER" id="PTHR11252:SF0">
    <property type="entry name" value="POLYRIBONUCLEOTIDE NUCLEOTIDYLTRANSFERASE 1, MITOCHONDRIAL"/>
    <property type="match status" value="1"/>
</dbReference>
<evidence type="ECO:0000256" key="5">
    <source>
        <dbReference type="ARBA" id="ARBA00022695"/>
    </source>
</evidence>
<comment type="cofactor">
    <cofactor evidence="9">
        <name>Mg(2+)</name>
        <dbReference type="ChEBI" id="CHEBI:18420"/>
    </cofactor>
</comment>
<dbReference type="FunFam" id="3.30.230.70:FF:000002">
    <property type="entry name" value="Polyribonucleotide nucleotidyltransferase"/>
    <property type="match status" value="1"/>
</dbReference>
<evidence type="ECO:0000256" key="10">
    <source>
        <dbReference type="SAM" id="MobiDB-lite"/>
    </source>
</evidence>
<dbReference type="PATRIC" id="fig|1702221.3.peg.1039"/>
<reference evidence="12 13" key="1">
    <citation type="journal article" date="2016" name="Gut Pathog.">
        <title>Whole genome sequencing of "Faecalibaculum rodentium" ALO17, isolated from C57BL/6J laboratory mouse feces.</title>
        <authorList>
            <person name="Lim S."/>
            <person name="Chang D.H."/>
            <person name="Ahn S."/>
            <person name="Kim B.C."/>
        </authorList>
    </citation>
    <scope>NUCLEOTIDE SEQUENCE [LARGE SCALE GENOMIC DNA]</scope>
    <source>
        <strain evidence="12 13">Alo17</strain>
    </source>
</reference>
<dbReference type="CDD" id="cd11364">
    <property type="entry name" value="RNase_PH_PNPase_2"/>
    <property type="match status" value="1"/>
</dbReference>
<dbReference type="FunFam" id="2.40.50.140:FF:000023">
    <property type="entry name" value="Polyribonucleotide nucleotidyltransferase"/>
    <property type="match status" value="1"/>
</dbReference>
<dbReference type="SUPFAM" id="SSF54211">
    <property type="entry name" value="Ribosomal protein S5 domain 2-like"/>
    <property type="match status" value="2"/>
</dbReference>
<dbReference type="SUPFAM" id="SSF50249">
    <property type="entry name" value="Nucleic acid-binding proteins"/>
    <property type="match status" value="1"/>
</dbReference>
<dbReference type="Pfam" id="PF00013">
    <property type="entry name" value="KH_1"/>
    <property type="match status" value="1"/>
</dbReference>
<dbReference type="CDD" id="cd04472">
    <property type="entry name" value="S1_PNPase"/>
    <property type="match status" value="1"/>
</dbReference>
<dbReference type="PANTHER" id="PTHR11252">
    <property type="entry name" value="POLYRIBONUCLEOTIDE NUCLEOTIDYLTRANSFERASE"/>
    <property type="match status" value="1"/>
</dbReference>
<dbReference type="Pfam" id="PF01138">
    <property type="entry name" value="RNase_PH"/>
    <property type="match status" value="2"/>
</dbReference>
<dbReference type="GO" id="GO:0006402">
    <property type="term" value="P:mRNA catabolic process"/>
    <property type="evidence" value="ECO:0007669"/>
    <property type="project" value="UniProtKB-UniRule"/>
</dbReference>
<keyword evidence="4 9" id="KW-0808">Transferase</keyword>
<dbReference type="FunFam" id="3.30.230.70:FF:000001">
    <property type="entry name" value="Polyribonucleotide nucleotidyltransferase"/>
    <property type="match status" value="1"/>
</dbReference>
<dbReference type="InterPro" id="IPR020568">
    <property type="entry name" value="Ribosomal_Su5_D2-typ_SF"/>
</dbReference>
<evidence type="ECO:0000256" key="9">
    <source>
        <dbReference type="HAMAP-Rule" id="MF_01595"/>
    </source>
</evidence>
<proteinExistence type="inferred from homology"/>
<dbReference type="InterPro" id="IPR004088">
    <property type="entry name" value="KH_dom_type_1"/>
</dbReference>
<keyword evidence="5 9" id="KW-0548">Nucleotidyltransferase</keyword>
<gene>
    <name evidence="9" type="primary">pnp</name>
    <name evidence="12" type="ORF">AALO17_10760</name>
</gene>
<feature type="binding site" evidence="9">
    <location>
        <position position="493"/>
    </location>
    <ligand>
        <name>Mg(2+)</name>
        <dbReference type="ChEBI" id="CHEBI:18420"/>
    </ligand>
</feature>
<dbReference type="InterPro" id="IPR003029">
    <property type="entry name" value="S1_domain"/>
</dbReference>
<dbReference type="InterPro" id="IPR015847">
    <property type="entry name" value="ExoRNase_PH_dom2"/>
</dbReference>
<dbReference type="NCBIfam" id="TIGR03591">
    <property type="entry name" value="polynuc_phos"/>
    <property type="match status" value="1"/>
</dbReference>
<keyword evidence="6 9" id="KW-0479">Metal-binding</keyword>
<dbReference type="CDD" id="cd02393">
    <property type="entry name" value="KH-I_PNPase"/>
    <property type="match status" value="1"/>
</dbReference>
<dbReference type="GO" id="GO:0004654">
    <property type="term" value="F:polyribonucleotide nucleotidyltransferase activity"/>
    <property type="evidence" value="ECO:0007669"/>
    <property type="project" value="UniProtKB-UniRule"/>
</dbReference>
<feature type="region of interest" description="Disordered" evidence="10">
    <location>
        <begin position="698"/>
        <end position="769"/>
    </location>
</feature>
<dbReference type="Pfam" id="PF00575">
    <property type="entry name" value="S1"/>
    <property type="match status" value="1"/>
</dbReference>
<dbReference type="InterPro" id="IPR015848">
    <property type="entry name" value="PNPase_PH_RNA-bd_bac/org-type"/>
</dbReference>
<protein>
    <recommendedName>
        <fullName evidence="9">Polyribonucleotide nucleotidyltransferase</fullName>
        <ecNumber evidence="9">2.7.7.8</ecNumber>
    </recommendedName>
    <alternativeName>
        <fullName evidence="9">Polynucleotide phosphorylase</fullName>
        <shortName evidence="9">PNPase</shortName>
    </alternativeName>
</protein>
<comment type="subcellular location">
    <subcellularLocation>
        <location evidence="1 9">Cytoplasm</location>
    </subcellularLocation>
</comment>
<dbReference type="FunFam" id="3.30.1370.10:FF:000001">
    <property type="entry name" value="Polyribonucleotide nucleotidyltransferase"/>
    <property type="match status" value="1"/>
</dbReference>
<dbReference type="GO" id="GO:0006396">
    <property type="term" value="P:RNA processing"/>
    <property type="evidence" value="ECO:0007669"/>
    <property type="project" value="InterPro"/>
</dbReference>
<dbReference type="SUPFAM" id="SSF54791">
    <property type="entry name" value="Eukaryotic type KH-domain (KH-domain type I)"/>
    <property type="match status" value="1"/>
</dbReference>
<feature type="compositionally biased region" description="Basic and acidic residues" evidence="10">
    <location>
        <begin position="704"/>
        <end position="753"/>
    </location>
</feature>
<keyword evidence="7 9" id="KW-0460">Magnesium</keyword>
<sequence>MAKQEFRFEFEGRPLIVETGEIAKQADGAVLVRYGDTVTLSTAVASKQAKEGIDFFPLTVQYEEKLYSAGKIPGGFLRREGRPGEHATLSARMIDRPIRPLFAEGFRNEVQVVNTILSVDQDYAPEMAAMFGASLALCISDIPFGGPIAGVKVGRVNGEFIANPTQEQWENSDIELTVAGTATALNMVEAGAKEVSEEDMLAALMFGASKVRELCGFQDRIIETIGKPKREIKLYAPDPELKAAVLAAWEKPVRDAVSIKEKLERYNTIDSLIEQAVAEYEAKDYVSEADKAKALKQVNQILRETEADEVRRLIIEDKIRPDGRAVDEIRPLDSQVDLLPRVHGSALFTRGETQVLSTTTLGALNENQIIDDLTDVESKRFMHHYNFPPYCVGETGRMGSPGRREIGHGALGERALLQVLPSIEEFPYTIRTVADVMESNGSSSQASICAGSMSLMAAGVPIKAPVAGIAMGLIMNDDTGAYTVLTDIQGMEDHFGDMDFKVAGTEEGVTALQMDIKTTGITEDIFREALAQARKARMEILDNMKTAIECPREELSPYAPKIAIMHIDPDKIKDVIGPGGKMINQIIAECDNVKIDIDDDGQVVIYHQDQAAIDKAKERIAEIVREAKVGEIYEGKVVRIESFGAFVNLFGHTDGLLHISNISHNRVEKVEDVLKIGDLIDVKVMEIDNKGRVNVSAKALLPRPHREPGQEHEERERRGSRDGRREGRNRSDRRDRGERPRRDRRPQEAREQAAETGPVQAPERTETAE</sequence>
<dbReference type="SMART" id="SM00316">
    <property type="entry name" value="S1"/>
    <property type="match status" value="1"/>
</dbReference>
<evidence type="ECO:0000256" key="7">
    <source>
        <dbReference type="ARBA" id="ARBA00022842"/>
    </source>
</evidence>
<dbReference type="PIRSF" id="PIRSF005499">
    <property type="entry name" value="PNPase"/>
    <property type="match status" value="1"/>
</dbReference>
<dbReference type="KEGG" id="fro:AALO17_10760"/>
<comment type="similarity">
    <text evidence="2 9">Belongs to the polyribonucleotide nucleotidyltransferase family.</text>
</comment>
<dbReference type="InterPro" id="IPR036456">
    <property type="entry name" value="PNPase_PH_RNA-bd_sf"/>
</dbReference>